<organism evidence="1 2">
    <name type="scientific">Pistacia atlantica</name>
    <dbReference type="NCBI Taxonomy" id="434234"/>
    <lineage>
        <taxon>Eukaryota</taxon>
        <taxon>Viridiplantae</taxon>
        <taxon>Streptophyta</taxon>
        <taxon>Embryophyta</taxon>
        <taxon>Tracheophyta</taxon>
        <taxon>Spermatophyta</taxon>
        <taxon>Magnoliopsida</taxon>
        <taxon>eudicotyledons</taxon>
        <taxon>Gunneridae</taxon>
        <taxon>Pentapetalae</taxon>
        <taxon>rosids</taxon>
        <taxon>malvids</taxon>
        <taxon>Sapindales</taxon>
        <taxon>Anacardiaceae</taxon>
        <taxon>Pistacia</taxon>
    </lineage>
</organism>
<accession>A0ACC1C9P1</accession>
<reference evidence="2" key="1">
    <citation type="journal article" date="2023" name="G3 (Bethesda)">
        <title>Genome assembly and association tests identify interacting loci associated with vigor, precocity, and sex in interspecific pistachio rootstocks.</title>
        <authorList>
            <person name="Palmer W."/>
            <person name="Jacygrad E."/>
            <person name="Sagayaradj S."/>
            <person name="Cavanaugh K."/>
            <person name="Han R."/>
            <person name="Bertier L."/>
            <person name="Beede B."/>
            <person name="Kafkas S."/>
            <person name="Golino D."/>
            <person name="Preece J."/>
            <person name="Michelmore R."/>
        </authorList>
    </citation>
    <scope>NUCLEOTIDE SEQUENCE [LARGE SCALE GENOMIC DNA]</scope>
</reference>
<sequence>MVREMQPPLQASRIRQLPYQCNTHLSFPISESMDCSK</sequence>
<name>A0ACC1C9P1_9ROSI</name>
<keyword evidence="2" id="KW-1185">Reference proteome</keyword>
<dbReference type="Proteomes" id="UP001164250">
    <property type="component" value="Chromosome 1"/>
</dbReference>
<dbReference type="EMBL" id="CM047897">
    <property type="protein sequence ID" value="KAJ0112418.1"/>
    <property type="molecule type" value="Genomic_DNA"/>
</dbReference>
<protein>
    <submittedName>
        <fullName evidence="1">Uncharacterized protein</fullName>
    </submittedName>
</protein>
<evidence type="ECO:0000313" key="2">
    <source>
        <dbReference type="Proteomes" id="UP001164250"/>
    </source>
</evidence>
<gene>
    <name evidence="1" type="ORF">Patl1_02298</name>
</gene>
<comment type="caution">
    <text evidence="1">The sequence shown here is derived from an EMBL/GenBank/DDBJ whole genome shotgun (WGS) entry which is preliminary data.</text>
</comment>
<proteinExistence type="predicted"/>
<evidence type="ECO:0000313" key="1">
    <source>
        <dbReference type="EMBL" id="KAJ0112418.1"/>
    </source>
</evidence>